<dbReference type="EMBL" id="JANZXA010000012">
    <property type="protein sequence ID" value="MCT2401170.1"/>
    <property type="molecule type" value="Genomic_DNA"/>
</dbReference>
<proteinExistence type="predicted"/>
<evidence type="ECO:0000259" key="4">
    <source>
        <dbReference type="Pfam" id="PF09972"/>
    </source>
</evidence>
<dbReference type="Pfam" id="PF20990">
    <property type="entry name" value="DUF2207_C"/>
    <property type="match status" value="1"/>
</dbReference>
<dbReference type="RefSeq" id="WP_260047242.1">
    <property type="nucleotide sequence ID" value="NZ_JANZXA010000012.1"/>
</dbReference>
<organism evidence="6 7">
    <name type="scientific">Novosphingobium mangrovi</name>
    <name type="common">ex Huang et al. 2023</name>
    <dbReference type="NCBI Taxonomy" id="2976432"/>
    <lineage>
        <taxon>Bacteria</taxon>
        <taxon>Pseudomonadati</taxon>
        <taxon>Pseudomonadota</taxon>
        <taxon>Alphaproteobacteria</taxon>
        <taxon>Sphingomonadales</taxon>
        <taxon>Sphingomonadaceae</taxon>
        <taxon>Novosphingobium</taxon>
    </lineage>
</organism>
<feature type="chain" id="PRO_5045250103" evidence="3">
    <location>
        <begin position="20"/>
        <end position="656"/>
    </location>
</feature>
<keyword evidence="7" id="KW-1185">Reference proteome</keyword>
<feature type="transmembrane region" description="Helical" evidence="2">
    <location>
        <begin position="498"/>
        <end position="519"/>
    </location>
</feature>
<dbReference type="Pfam" id="PF09972">
    <property type="entry name" value="DUF2207"/>
    <property type="match status" value="1"/>
</dbReference>
<name>A0ABT2I8M7_9SPHN</name>
<feature type="compositionally biased region" description="Gly residues" evidence="1">
    <location>
        <begin position="634"/>
        <end position="656"/>
    </location>
</feature>
<keyword evidence="2" id="KW-0472">Membrane</keyword>
<comment type="caution">
    <text evidence="6">The sequence shown here is derived from an EMBL/GenBank/DDBJ whole genome shotgun (WGS) entry which is preliminary data.</text>
</comment>
<accession>A0ABT2I8M7</accession>
<feature type="compositionally biased region" description="Low complexity" evidence="1">
    <location>
        <begin position="624"/>
        <end position="633"/>
    </location>
</feature>
<feature type="signal peptide" evidence="3">
    <location>
        <begin position="1"/>
        <end position="19"/>
    </location>
</feature>
<keyword evidence="2" id="KW-0812">Transmembrane</keyword>
<reference evidence="6" key="1">
    <citation type="submission" date="2022-09" db="EMBL/GenBank/DDBJ databases">
        <title>Novosphingobium sp. Nov., a polycyclic aromatic hydrocarbon-degrading bacterium isolated form mangrove sediments in HongKong.</title>
        <authorList>
            <person name="Hu Z."/>
        </authorList>
    </citation>
    <scope>NUCLEOTIDE SEQUENCE</scope>
    <source>
        <strain evidence="6">HK4-1</strain>
    </source>
</reference>
<feature type="transmembrane region" description="Helical" evidence="2">
    <location>
        <begin position="409"/>
        <end position="429"/>
    </location>
</feature>
<gene>
    <name evidence="6" type="ORF">NZK81_16600</name>
</gene>
<evidence type="ECO:0000256" key="2">
    <source>
        <dbReference type="SAM" id="Phobius"/>
    </source>
</evidence>
<keyword evidence="2" id="KW-1133">Transmembrane helix</keyword>
<sequence length="656" mass="69625">MRILQGLLCALMLFVPAAAWPQDPDAMVRAWDLSRGQERILSFVSAVSVQPDGDLDVIETIRLVSLHQEINHGIQRDFPTTYNNGAGQRTSVGFSVVSVQRDGQDEPWEQMGLSNGVRIRIGSADVDLPPGEHTFVIRYRTTRQILYGDKEDELYWNVTGTGWTFPIDMAEARITLPAETTFGNRAVYTGPQGATGHDAAVIEERPGFIVFRTTAPLGREEGLTVAVAFPKGVLQAPGAARRASWWLEDWGALAAAVLASLGLAGFYVRTWWTVGRGPQPGTIVPAFSPPDGLTPAAVRYISRMGFDNRAFSAALVYLGVCHRLHVTQEKGGWLSKATTTLTRTEATDGEAAKPVAAPEQAMLDKLFTEGSEIELKQENHKTIRAARTELDTGLGEAYEGSMFRKNSGWAAIGMLLIPLAMLAVAVVALFADTSVAGDERVGLPFLAAILVAGAWGLHRSTPQKNRGCFVWAGVATLAIAAIGATFATIAAALSAGAFVIFVPLLLLPAAIGAFSWMAAPTAEGRRMMDRIAGFKQYLSITEEARLDAMHPPEKTPELFERYLPYAIALDVENRWADRFAGVLAAAAATGATAQTASWYSGHGNIWDDPSGFAKDMGSSFVSTVSSAATSPSSGSGGSSGGGSSGGGGGGGGGSGW</sequence>
<feature type="transmembrane region" description="Helical" evidence="2">
    <location>
        <begin position="441"/>
        <end position="457"/>
    </location>
</feature>
<keyword evidence="3" id="KW-0732">Signal</keyword>
<evidence type="ECO:0000256" key="1">
    <source>
        <dbReference type="SAM" id="MobiDB-lite"/>
    </source>
</evidence>
<dbReference type="InterPro" id="IPR048389">
    <property type="entry name" value="YciQ-like_C"/>
</dbReference>
<evidence type="ECO:0000256" key="3">
    <source>
        <dbReference type="SAM" id="SignalP"/>
    </source>
</evidence>
<dbReference type="Proteomes" id="UP001165583">
    <property type="component" value="Unassembled WGS sequence"/>
</dbReference>
<evidence type="ECO:0000259" key="5">
    <source>
        <dbReference type="Pfam" id="PF20990"/>
    </source>
</evidence>
<protein>
    <submittedName>
        <fullName evidence="6">DUF2207 domain-containing protein</fullName>
    </submittedName>
</protein>
<feature type="transmembrane region" description="Helical" evidence="2">
    <location>
        <begin position="469"/>
        <end position="492"/>
    </location>
</feature>
<feature type="region of interest" description="Disordered" evidence="1">
    <location>
        <begin position="624"/>
        <end position="656"/>
    </location>
</feature>
<feature type="domain" description="Predicted membrane protein YciQ-like C-terminal" evidence="5">
    <location>
        <begin position="287"/>
        <end position="579"/>
    </location>
</feature>
<evidence type="ECO:0000313" key="6">
    <source>
        <dbReference type="EMBL" id="MCT2401170.1"/>
    </source>
</evidence>
<feature type="transmembrane region" description="Helical" evidence="2">
    <location>
        <begin position="250"/>
        <end position="268"/>
    </location>
</feature>
<evidence type="ECO:0000313" key="7">
    <source>
        <dbReference type="Proteomes" id="UP001165583"/>
    </source>
</evidence>
<dbReference type="InterPro" id="IPR018702">
    <property type="entry name" value="DUF2207"/>
</dbReference>
<feature type="domain" description="DUF2207" evidence="4">
    <location>
        <begin position="39"/>
        <end position="229"/>
    </location>
</feature>